<dbReference type="AlphaFoldDB" id="A0A2W7RE39"/>
<evidence type="ECO:0000313" key="3">
    <source>
        <dbReference type="EMBL" id="PZX52469.1"/>
    </source>
</evidence>
<keyword evidence="2" id="KW-0732">Signal</keyword>
<dbReference type="Pfam" id="PF07813">
    <property type="entry name" value="LTXXQ"/>
    <property type="match status" value="1"/>
</dbReference>
<comment type="caution">
    <text evidence="3">The sequence shown here is derived from an EMBL/GenBank/DDBJ whole genome shotgun (WGS) entry which is preliminary data.</text>
</comment>
<feature type="chain" id="PRO_5015855853" evidence="2">
    <location>
        <begin position="20"/>
        <end position="110"/>
    </location>
</feature>
<accession>A0A2W7RE39</accession>
<organism evidence="3 5">
    <name type="scientific">Algoriphagus ratkowskyi</name>
    <dbReference type="NCBI Taxonomy" id="57028"/>
    <lineage>
        <taxon>Bacteria</taxon>
        <taxon>Pseudomonadati</taxon>
        <taxon>Bacteroidota</taxon>
        <taxon>Cytophagia</taxon>
        <taxon>Cytophagales</taxon>
        <taxon>Cyclobacteriaceae</taxon>
        <taxon>Algoriphagus</taxon>
    </lineage>
</organism>
<evidence type="ECO:0000256" key="1">
    <source>
        <dbReference type="SAM" id="MobiDB-lite"/>
    </source>
</evidence>
<dbReference type="Proteomes" id="UP000249115">
    <property type="component" value="Unassembled WGS sequence"/>
</dbReference>
<sequence length="110" mass="12565">MKKLLMILSFVCLSTIGFAQGQGQGQQRGERPSTEETIKKVTKELSLTDVQVTQWTEIYDKYEGSMKDRSTAREARTKMNTELEATLTKEQLTKYTEMKKTQGPPQRKDG</sequence>
<reference evidence="4 6" key="2">
    <citation type="submission" date="2019-08" db="EMBL/GenBank/DDBJ databases">
        <title>Genome of Algoriphagus ratkowskyi IC026.</title>
        <authorList>
            <person name="Bowman J.P."/>
        </authorList>
    </citation>
    <scope>NUCLEOTIDE SEQUENCE [LARGE SCALE GENOMIC DNA]</scope>
    <source>
        <strain evidence="4 6">IC026</strain>
    </source>
</reference>
<feature type="region of interest" description="Disordered" evidence="1">
    <location>
        <begin position="89"/>
        <end position="110"/>
    </location>
</feature>
<feature type="compositionally biased region" description="Basic and acidic residues" evidence="1">
    <location>
        <begin position="96"/>
        <end position="110"/>
    </location>
</feature>
<dbReference type="Proteomes" id="UP000321927">
    <property type="component" value="Unassembled WGS sequence"/>
</dbReference>
<evidence type="ECO:0000256" key="2">
    <source>
        <dbReference type="SAM" id="SignalP"/>
    </source>
</evidence>
<gene>
    <name evidence="4" type="ORF">ESW18_17295</name>
    <name evidence="3" type="ORF">LV84_03476</name>
</gene>
<dbReference type="EMBL" id="QKZU01000015">
    <property type="protein sequence ID" value="PZX52469.1"/>
    <property type="molecule type" value="Genomic_DNA"/>
</dbReference>
<proteinExistence type="predicted"/>
<evidence type="ECO:0000313" key="5">
    <source>
        <dbReference type="Proteomes" id="UP000249115"/>
    </source>
</evidence>
<name>A0A2W7RE39_9BACT</name>
<dbReference type="RefSeq" id="WP_086502736.1">
    <property type="nucleotide sequence ID" value="NZ_MSSV01000019.1"/>
</dbReference>
<keyword evidence="6" id="KW-1185">Reference proteome</keyword>
<dbReference type="GO" id="GO:0042597">
    <property type="term" value="C:periplasmic space"/>
    <property type="evidence" value="ECO:0007669"/>
    <property type="project" value="InterPro"/>
</dbReference>
<reference evidence="3 5" key="1">
    <citation type="submission" date="2018-06" db="EMBL/GenBank/DDBJ databases">
        <title>Genomic Encyclopedia of Archaeal and Bacterial Type Strains, Phase II (KMG-II): from individual species to whole genera.</title>
        <authorList>
            <person name="Goeker M."/>
        </authorList>
    </citation>
    <scope>NUCLEOTIDE SEQUENCE [LARGE SCALE GENOMIC DNA]</scope>
    <source>
        <strain evidence="3 5">DSM 22686</strain>
    </source>
</reference>
<evidence type="ECO:0000313" key="4">
    <source>
        <dbReference type="EMBL" id="TXD76187.1"/>
    </source>
</evidence>
<protein>
    <submittedName>
        <fullName evidence="3">LTXXQ motif family protein</fullName>
    </submittedName>
</protein>
<dbReference type="EMBL" id="VORV01000014">
    <property type="protein sequence ID" value="TXD76187.1"/>
    <property type="molecule type" value="Genomic_DNA"/>
</dbReference>
<dbReference type="InterPro" id="IPR012899">
    <property type="entry name" value="LTXXQ"/>
</dbReference>
<evidence type="ECO:0000313" key="6">
    <source>
        <dbReference type="Proteomes" id="UP000321927"/>
    </source>
</evidence>
<feature type="signal peptide" evidence="2">
    <location>
        <begin position="1"/>
        <end position="19"/>
    </location>
</feature>